<feature type="transmembrane region" description="Helical" evidence="1">
    <location>
        <begin position="16"/>
        <end position="37"/>
    </location>
</feature>
<reference evidence="3" key="1">
    <citation type="journal article" date="2014" name="Int. J. Syst. Evol. Microbiol.">
        <title>Complete genome of a new Firmicutes species belonging to the dominant human colonic microbiota ('Ruminococcus bicirculans') reveals two chromosomes and a selective capacity to utilize plant glucans.</title>
        <authorList>
            <consortium name="NISC Comparative Sequencing Program"/>
            <person name="Wegmann U."/>
            <person name="Louis P."/>
            <person name="Goesmann A."/>
            <person name="Henrissat B."/>
            <person name="Duncan S.H."/>
            <person name="Flint H.J."/>
        </authorList>
    </citation>
    <scope>NUCLEOTIDE SEQUENCE</scope>
    <source>
        <strain evidence="3">CECT 7184</strain>
    </source>
</reference>
<accession>A0ABT8CVG7</accession>
<keyword evidence="1" id="KW-1133">Transmembrane helix</keyword>
<keyword evidence="1" id="KW-0472">Membrane</keyword>
<dbReference type="EMBL" id="JAUFQU010000001">
    <property type="protein sequence ID" value="MDN3707721.1"/>
    <property type="molecule type" value="Genomic_DNA"/>
</dbReference>
<sequence>MYIEQLKNNKDSLLKYLPFSLAFFIFMAFNLIASSLAETNTQEALDLMVEQMGKNMTLVMVTAPLAFLLLLLLLWVRFFHGQSIRSLTTARPKTDWKRILFSFALWSLFLIISTGISYYINPSDYEINFKPVPFIFLIIISIIFVPLQTSFEEYFFRGYLMQGLGLATKTRWFPLVFTSVMFGLIHVSNPEVLQLGPSIMIFYIGTGFFLGIITLMDDGMELALGFHAANNVMLSLLVTSKTSALQSEALLIDISDSSNSLTEIILQVFLIFPILLFIFAKKYGWNDWKRKLTQFN</sequence>
<comment type="caution">
    <text evidence="3">The sequence shown here is derived from an EMBL/GenBank/DDBJ whole genome shotgun (WGS) entry which is preliminary data.</text>
</comment>
<feature type="transmembrane region" description="Helical" evidence="1">
    <location>
        <begin position="195"/>
        <end position="215"/>
    </location>
</feature>
<dbReference type="EMBL" id="JAUFQU010000067">
    <property type="protein sequence ID" value="MDN3709895.1"/>
    <property type="molecule type" value="Genomic_DNA"/>
</dbReference>
<reference evidence="6" key="2">
    <citation type="journal article" date="2019" name="Int. J. Syst. Evol. Microbiol.">
        <title>The Global Catalogue of Microorganisms (GCM) 10K type strain sequencing project: providing services to taxonomists for standard genome sequencing and annotation.</title>
        <authorList>
            <consortium name="The Broad Institute Genomics Platform"/>
            <consortium name="The Broad Institute Genome Sequencing Center for Infectious Disease"/>
            <person name="Wu L."/>
            <person name="Ma J."/>
        </authorList>
    </citation>
    <scope>NUCLEOTIDE SEQUENCE [LARGE SCALE GENOMIC DNA]</scope>
    <source>
        <strain evidence="6">CECT 7184</strain>
    </source>
</reference>
<feature type="transmembrane region" description="Helical" evidence="1">
    <location>
        <begin position="260"/>
        <end position="280"/>
    </location>
</feature>
<dbReference type="InterPro" id="IPR003675">
    <property type="entry name" value="Rce1/LyrA-like_dom"/>
</dbReference>
<keyword evidence="1" id="KW-0812">Transmembrane</keyword>
<proteinExistence type="predicted"/>
<evidence type="ECO:0000313" key="3">
    <source>
        <dbReference type="EMBL" id="MDN3707721.1"/>
    </source>
</evidence>
<evidence type="ECO:0000313" key="4">
    <source>
        <dbReference type="EMBL" id="MDN3709887.1"/>
    </source>
</evidence>
<name>A0ABT8CVG7_9FLAO</name>
<feature type="transmembrane region" description="Helical" evidence="1">
    <location>
        <begin position="99"/>
        <end position="120"/>
    </location>
</feature>
<keyword evidence="6" id="KW-1185">Reference proteome</keyword>
<dbReference type="Pfam" id="PF02517">
    <property type="entry name" value="Rce1-like"/>
    <property type="match status" value="1"/>
</dbReference>
<evidence type="ECO:0000313" key="5">
    <source>
        <dbReference type="EMBL" id="MDN3709895.1"/>
    </source>
</evidence>
<dbReference type="PANTHER" id="PTHR39430:SF1">
    <property type="entry name" value="PROTEASE"/>
    <property type="match status" value="1"/>
</dbReference>
<feature type="transmembrane region" description="Helical" evidence="1">
    <location>
        <begin position="132"/>
        <end position="151"/>
    </location>
</feature>
<feature type="transmembrane region" description="Helical" evidence="1">
    <location>
        <begin position="222"/>
        <end position="240"/>
    </location>
</feature>
<protein>
    <submittedName>
        <fullName evidence="3">Type II CAAX endopeptidase family protein</fullName>
    </submittedName>
</protein>
<reference evidence="3" key="3">
    <citation type="submission" date="2023-06" db="EMBL/GenBank/DDBJ databases">
        <authorList>
            <person name="Lucena T."/>
            <person name="Sun Q."/>
        </authorList>
    </citation>
    <scope>NUCLEOTIDE SEQUENCE</scope>
    <source>
        <strain evidence="3">CECT 7184</strain>
    </source>
</reference>
<dbReference type="PANTHER" id="PTHR39430">
    <property type="entry name" value="MEMBRANE-ASSOCIATED PROTEASE-RELATED"/>
    <property type="match status" value="1"/>
</dbReference>
<feature type="domain" description="CAAX prenyl protease 2/Lysostaphin resistance protein A-like" evidence="2">
    <location>
        <begin position="134"/>
        <end position="233"/>
    </location>
</feature>
<feature type="transmembrane region" description="Helical" evidence="1">
    <location>
        <begin position="57"/>
        <end position="78"/>
    </location>
</feature>
<gene>
    <name evidence="3" type="ORF">QW060_11380</name>
    <name evidence="4" type="ORF">QW060_23510</name>
    <name evidence="5" type="ORF">QW060_23560</name>
</gene>
<dbReference type="Proteomes" id="UP001242368">
    <property type="component" value="Unassembled WGS sequence"/>
</dbReference>
<feature type="transmembrane region" description="Helical" evidence="1">
    <location>
        <begin position="172"/>
        <end position="189"/>
    </location>
</feature>
<evidence type="ECO:0000256" key="1">
    <source>
        <dbReference type="SAM" id="Phobius"/>
    </source>
</evidence>
<evidence type="ECO:0000313" key="6">
    <source>
        <dbReference type="Proteomes" id="UP001242368"/>
    </source>
</evidence>
<evidence type="ECO:0000259" key="2">
    <source>
        <dbReference type="Pfam" id="PF02517"/>
    </source>
</evidence>
<dbReference type="EMBL" id="JAUFQU010000066">
    <property type="protein sequence ID" value="MDN3709887.1"/>
    <property type="molecule type" value="Genomic_DNA"/>
</dbReference>
<organism evidence="3 6">
    <name type="scientific">Paenimyroides ceti</name>
    <dbReference type="NCBI Taxonomy" id="395087"/>
    <lineage>
        <taxon>Bacteria</taxon>
        <taxon>Pseudomonadati</taxon>
        <taxon>Bacteroidota</taxon>
        <taxon>Flavobacteriia</taxon>
        <taxon>Flavobacteriales</taxon>
        <taxon>Flavobacteriaceae</taxon>
        <taxon>Paenimyroides</taxon>
    </lineage>
</organism>
<dbReference type="RefSeq" id="WP_290363683.1">
    <property type="nucleotide sequence ID" value="NZ_JAUFQU010000001.1"/>
</dbReference>